<dbReference type="GO" id="GO:0016301">
    <property type="term" value="F:kinase activity"/>
    <property type="evidence" value="ECO:0007669"/>
    <property type="project" value="UniProtKB-KW"/>
</dbReference>
<name>A0A3L8PZX2_9GAMM</name>
<evidence type="ECO:0000256" key="7">
    <source>
        <dbReference type="ARBA" id="ARBA00022679"/>
    </source>
</evidence>
<dbReference type="HAMAP" id="MF_00521">
    <property type="entry name" value="KDO_kinase"/>
    <property type="match status" value="1"/>
</dbReference>
<keyword evidence="9 15" id="KW-0418">Kinase</keyword>
<evidence type="ECO:0000256" key="14">
    <source>
        <dbReference type="ARBA" id="ARBA00034417"/>
    </source>
</evidence>
<comment type="function">
    <text evidence="15">Catalyzes the ATP-dependent phosphorylation of the 3-deoxy-D-manno-octulosonic acid (Kdo) residue in Kdo-lipid IV(A) at the 4-OH position.</text>
</comment>
<evidence type="ECO:0000313" key="17">
    <source>
        <dbReference type="Proteomes" id="UP000281474"/>
    </source>
</evidence>
<comment type="pathway">
    <text evidence="2 15">Bacterial outer membrane biogenesis; LPS core biosynthesis.</text>
</comment>
<dbReference type="NCBIfam" id="NF002475">
    <property type="entry name" value="PRK01723.1"/>
    <property type="match status" value="1"/>
</dbReference>
<dbReference type="SUPFAM" id="SSF56112">
    <property type="entry name" value="Protein kinase-like (PK-like)"/>
    <property type="match status" value="1"/>
</dbReference>
<keyword evidence="8 15" id="KW-0547">Nucleotide-binding</keyword>
<protein>
    <recommendedName>
        <fullName evidence="13 15">3-deoxy-D-manno-octulosonic acid kinase</fullName>
        <shortName evidence="15">Kdo kinase</shortName>
        <ecNumber evidence="4 15">2.7.1.166</ecNumber>
    </recommendedName>
</protein>
<keyword evidence="7 15" id="KW-0808">Transferase</keyword>
<evidence type="ECO:0000256" key="11">
    <source>
        <dbReference type="ARBA" id="ARBA00022985"/>
    </source>
</evidence>
<evidence type="ECO:0000256" key="4">
    <source>
        <dbReference type="ARBA" id="ARBA00011988"/>
    </source>
</evidence>
<dbReference type="EMBL" id="QZEI01000011">
    <property type="protein sequence ID" value="RLV60865.1"/>
    <property type="molecule type" value="Genomic_DNA"/>
</dbReference>
<evidence type="ECO:0000313" key="16">
    <source>
        <dbReference type="EMBL" id="RLV60865.1"/>
    </source>
</evidence>
<reference evidence="16 17" key="1">
    <citation type="submission" date="2018-09" db="EMBL/GenBank/DDBJ databases">
        <title>Phylogeny of the Shewanellaceae, and recommendation for two new genera, Pseudoshewanella and Parashewanella.</title>
        <authorList>
            <person name="Wang G."/>
        </authorList>
    </citation>
    <scope>NUCLEOTIDE SEQUENCE [LARGE SCALE GENOMIC DNA]</scope>
    <source>
        <strain evidence="16 17">C51</strain>
    </source>
</reference>
<organism evidence="16 17">
    <name type="scientific">Parashewanella curva</name>
    <dbReference type="NCBI Taxonomy" id="2338552"/>
    <lineage>
        <taxon>Bacteria</taxon>
        <taxon>Pseudomonadati</taxon>
        <taxon>Pseudomonadota</taxon>
        <taxon>Gammaproteobacteria</taxon>
        <taxon>Alteromonadales</taxon>
        <taxon>Shewanellaceae</taxon>
        <taxon>Parashewanella</taxon>
    </lineage>
</organism>
<evidence type="ECO:0000256" key="13">
    <source>
        <dbReference type="ARBA" id="ARBA00029511"/>
    </source>
</evidence>
<evidence type="ECO:0000256" key="5">
    <source>
        <dbReference type="ARBA" id="ARBA00022475"/>
    </source>
</evidence>
<keyword evidence="5 15" id="KW-1003">Cell membrane</keyword>
<evidence type="ECO:0000256" key="3">
    <source>
        <dbReference type="ARBA" id="ARBA00010327"/>
    </source>
</evidence>
<keyword evidence="11 15" id="KW-0448">Lipopolysaccharide biosynthesis</keyword>
<dbReference type="Gene3D" id="1.10.510.10">
    <property type="entry name" value="Transferase(Phosphotransferase) domain 1"/>
    <property type="match status" value="1"/>
</dbReference>
<keyword evidence="12 15" id="KW-0472">Membrane</keyword>
<evidence type="ECO:0000256" key="8">
    <source>
        <dbReference type="ARBA" id="ARBA00022741"/>
    </source>
</evidence>
<comment type="subcellular location">
    <subcellularLocation>
        <location evidence="1 15">Cell inner membrane</location>
        <topology evidence="1 15">Peripheral membrane protein</topology>
        <orientation evidence="1 15">Cytoplasmic side</orientation>
    </subcellularLocation>
</comment>
<dbReference type="GO" id="GO:0009244">
    <property type="term" value="P:lipopolysaccharide core region biosynthetic process"/>
    <property type="evidence" value="ECO:0007669"/>
    <property type="project" value="UniProtKB-UniRule"/>
</dbReference>
<keyword evidence="6 15" id="KW-0997">Cell inner membrane</keyword>
<evidence type="ECO:0000256" key="15">
    <source>
        <dbReference type="HAMAP-Rule" id="MF_00521"/>
    </source>
</evidence>
<evidence type="ECO:0000256" key="9">
    <source>
        <dbReference type="ARBA" id="ARBA00022777"/>
    </source>
</evidence>
<gene>
    <name evidence="15" type="primary">kdkA</name>
    <name evidence="16" type="ORF">D5018_04855</name>
</gene>
<dbReference type="InterPro" id="IPR011009">
    <property type="entry name" value="Kinase-like_dom_sf"/>
</dbReference>
<dbReference type="GO" id="GO:0005886">
    <property type="term" value="C:plasma membrane"/>
    <property type="evidence" value="ECO:0007669"/>
    <property type="project" value="UniProtKB-SubCell"/>
</dbReference>
<dbReference type="UniPathway" id="UPA00958"/>
<evidence type="ECO:0000256" key="10">
    <source>
        <dbReference type="ARBA" id="ARBA00022840"/>
    </source>
</evidence>
<dbReference type="GO" id="GO:0016773">
    <property type="term" value="F:phosphotransferase activity, alcohol group as acceptor"/>
    <property type="evidence" value="ECO:0007669"/>
    <property type="project" value="UniProtKB-UniRule"/>
</dbReference>
<comment type="similarity">
    <text evidence="3 15">Belongs to the protein kinase superfamily. KdkA/RfaP family.</text>
</comment>
<evidence type="ECO:0000256" key="6">
    <source>
        <dbReference type="ARBA" id="ARBA00022519"/>
    </source>
</evidence>
<dbReference type="GO" id="GO:0005524">
    <property type="term" value="F:ATP binding"/>
    <property type="evidence" value="ECO:0007669"/>
    <property type="project" value="UniProtKB-UniRule"/>
</dbReference>
<proteinExistence type="inferred from homology"/>
<sequence length="237" mass="27924">MQIKTHKSVTLAVANPQCQSLKSEHFESNFWQKNGAITGTSTGRHTTWFIQSDADQQWVLRHYWRGGLMAKFSRDLYLFMGREYTRPMAELRLLEHMIQLNLPVPRPVAAKIERTGLWYRGDILIERIENAIDLHGLLSKSAMDDDRWQLLGHTIARFHRLGVYHADLNIKNILWDQQQFYLIDFDRGEMRKPVSSWQQSNIARLRRSFDKEKAKLPELAFNEHNWQQLLAGYQTCL</sequence>
<dbReference type="InterPro" id="IPR022826">
    <property type="entry name" value="KDO_kinase"/>
</dbReference>
<dbReference type="Proteomes" id="UP000281474">
    <property type="component" value="Unassembled WGS sequence"/>
</dbReference>
<evidence type="ECO:0000256" key="12">
    <source>
        <dbReference type="ARBA" id="ARBA00023136"/>
    </source>
</evidence>
<evidence type="ECO:0000256" key="2">
    <source>
        <dbReference type="ARBA" id="ARBA00004713"/>
    </source>
</evidence>
<comment type="catalytic activity">
    <reaction evidence="14 15">
        <text>an alpha-Kdo-(2-&gt;6)-lipid IVA + ATP = a 4-O-phospho-alpha-Kdo-(2-&gt;6)-lipid IVA + ADP + H(+)</text>
        <dbReference type="Rhea" id="RHEA:74271"/>
        <dbReference type="ChEBI" id="CHEBI:15378"/>
        <dbReference type="ChEBI" id="CHEBI:30616"/>
        <dbReference type="ChEBI" id="CHEBI:176428"/>
        <dbReference type="ChEBI" id="CHEBI:193140"/>
        <dbReference type="ChEBI" id="CHEBI:456216"/>
        <dbReference type="EC" id="2.7.1.166"/>
    </reaction>
</comment>
<dbReference type="AlphaFoldDB" id="A0A3L8PZX2"/>
<evidence type="ECO:0000256" key="1">
    <source>
        <dbReference type="ARBA" id="ARBA00004515"/>
    </source>
</evidence>
<accession>A0A3L8PZX2</accession>
<dbReference type="OrthoDB" id="6854449at2"/>
<comment type="caution">
    <text evidence="16">The sequence shown here is derived from an EMBL/GenBank/DDBJ whole genome shotgun (WGS) entry which is preliminary data.</text>
</comment>
<feature type="active site" evidence="15">
    <location>
        <position position="167"/>
    </location>
</feature>
<dbReference type="EC" id="2.7.1.166" evidence="4 15"/>
<keyword evidence="10 15" id="KW-0067">ATP-binding</keyword>
<keyword evidence="17" id="KW-1185">Reference proteome</keyword>
<dbReference type="Pfam" id="PF06293">
    <property type="entry name" value="Kdo"/>
    <property type="match status" value="1"/>
</dbReference>